<reference evidence="6 7" key="1">
    <citation type="submission" date="2024-03" db="EMBL/GenBank/DDBJ databases">
        <title>Aureococcus anophagefferens CCMP1851 and Kratosvirus quantuckense: Draft genome of a second virus-susceptible host strain in the model system.</title>
        <authorList>
            <person name="Chase E."/>
            <person name="Truchon A.R."/>
            <person name="Schepens W."/>
            <person name="Wilhelm S.W."/>
        </authorList>
    </citation>
    <scope>NUCLEOTIDE SEQUENCE [LARGE SCALE GENOMIC DNA]</scope>
    <source>
        <strain evidence="6 7">CCMP1851</strain>
    </source>
</reference>
<keyword evidence="4" id="KW-1133">Transmembrane helix</keyword>
<dbReference type="InterPro" id="IPR047115">
    <property type="entry name" value="ARSB"/>
</dbReference>
<keyword evidence="1" id="KW-0479">Metal-binding</keyword>
<evidence type="ECO:0000256" key="4">
    <source>
        <dbReference type="SAM" id="Phobius"/>
    </source>
</evidence>
<accession>A0ABR1G7U2</accession>
<dbReference type="Pfam" id="PF00884">
    <property type="entry name" value="Sulfatase"/>
    <property type="match status" value="1"/>
</dbReference>
<dbReference type="PANTHER" id="PTHR10342:SF274">
    <property type="entry name" value="ARYLSULFATASE B"/>
    <property type="match status" value="1"/>
</dbReference>
<protein>
    <submittedName>
        <fullName evidence="6">Sulfuric ester hydrolase</fullName>
    </submittedName>
</protein>
<evidence type="ECO:0000256" key="1">
    <source>
        <dbReference type="ARBA" id="ARBA00022723"/>
    </source>
</evidence>
<proteinExistence type="predicted"/>
<keyword evidence="3" id="KW-0325">Glycoprotein</keyword>
<dbReference type="GO" id="GO:0016787">
    <property type="term" value="F:hydrolase activity"/>
    <property type="evidence" value="ECO:0007669"/>
    <property type="project" value="UniProtKB-KW"/>
</dbReference>
<keyword evidence="2" id="KW-0106">Calcium</keyword>
<evidence type="ECO:0000259" key="5">
    <source>
        <dbReference type="Pfam" id="PF00884"/>
    </source>
</evidence>
<gene>
    <name evidence="6" type="primary">ARSI</name>
    <name evidence="6" type="ORF">SO694_00046213</name>
</gene>
<evidence type="ECO:0000313" key="7">
    <source>
        <dbReference type="Proteomes" id="UP001363151"/>
    </source>
</evidence>
<dbReference type="PANTHER" id="PTHR10342">
    <property type="entry name" value="ARYLSULFATASE"/>
    <property type="match status" value="1"/>
</dbReference>
<keyword evidence="7" id="KW-1185">Reference proteome</keyword>
<dbReference type="InterPro" id="IPR017850">
    <property type="entry name" value="Alkaline_phosphatase_core_sf"/>
</dbReference>
<dbReference type="InterPro" id="IPR000917">
    <property type="entry name" value="Sulfatase_N"/>
</dbReference>
<sequence length="610" mass="65034">MAPPAPEELVPTRTQPRRWPAGVATLGLVIASLLVAALRLHPLATRADLKTTIAHAPAGAAASGSSMPHILYVLADDMGYNDIGYQSTDLAFASPTLDSLAARGVKLGSFYAQKSCTPSRTALLSGFYPASTGAYTNGVEATTPWGLPLTFDILPQFLAEAGNYSSHMVGKWDVGHFNEAFLPTQRGFDTHFGYYSPYVSYFSYIADVDTCTSPECFHDMHDSHRRNATTGKREIQGYKTRNYASHGEYSTTLFGRKAVEVVDGYASGDPAGPLFLYFAPTALHAPIECEPATLAKLREDGGALAAVTNELRAITGAALYALDAAVEKILGAFEARGLDDVLVIFSSDNGAQVSSAMHTGAGGSNFPLRGEKMTPWEGAVRLPSFVHWARGLPESAKGTTYMGLVHVTDWVPTILAGVLGRGDLVPAGADGVDQWAALAGEATAAPRSDVLTEFGYACGVASGSFVKEIGGSRFKLLVNASFDYNYADPTTPDPREDYPTSSVVYAKNYVNLTSHADESVIVTPAANDPILDELMAAWTAYVANRATDAFCSYDTPMAYDVFDAHEAFVVPWVDDADYMWTCAAEYAADSCASSADPALEGVPAFDTSHL</sequence>
<keyword evidence="6" id="KW-0378">Hydrolase</keyword>
<comment type="caution">
    <text evidence="6">The sequence shown here is derived from an EMBL/GenBank/DDBJ whole genome shotgun (WGS) entry which is preliminary data.</text>
</comment>
<dbReference type="Proteomes" id="UP001363151">
    <property type="component" value="Unassembled WGS sequence"/>
</dbReference>
<keyword evidence="4" id="KW-0472">Membrane</keyword>
<name>A0ABR1G7U2_AURAN</name>
<keyword evidence="4" id="KW-0812">Transmembrane</keyword>
<feature type="domain" description="Sulfatase N-terminal" evidence="5">
    <location>
        <begin position="68"/>
        <end position="416"/>
    </location>
</feature>
<dbReference type="EMBL" id="JBBJCI010000081">
    <property type="protein sequence ID" value="KAK7249250.1"/>
    <property type="molecule type" value="Genomic_DNA"/>
</dbReference>
<dbReference type="SUPFAM" id="SSF53649">
    <property type="entry name" value="Alkaline phosphatase-like"/>
    <property type="match status" value="1"/>
</dbReference>
<evidence type="ECO:0000256" key="2">
    <source>
        <dbReference type="ARBA" id="ARBA00022837"/>
    </source>
</evidence>
<evidence type="ECO:0000256" key="3">
    <source>
        <dbReference type="ARBA" id="ARBA00023180"/>
    </source>
</evidence>
<feature type="transmembrane region" description="Helical" evidence="4">
    <location>
        <begin position="20"/>
        <end position="40"/>
    </location>
</feature>
<dbReference type="Gene3D" id="3.30.1120.10">
    <property type="match status" value="1"/>
</dbReference>
<dbReference type="CDD" id="cd16029">
    <property type="entry name" value="4-S"/>
    <property type="match status" value="1"/>
</dbReference>
<evidence type="ECO:0000313" key="6">
    <source>
        <dbReference type="EMBL" id="KAK7249250.1"/>
    </source>
</evidence>
<organism evidence="6 7">
    <name type="scientific">Aureococcus anophagefferens</name>
    <name type="common">Harmful bloom alga</name>
    <dbReference type="NCBI Taxonomy" id="44056"/>
    <lineage>
        <taxon>Eukaryota</taxon>
        <taxon>Sar</taxon>
        <taxon>Stramenopiles</taxon>
        <taxon>Ochrophyta</taxon>
        <taxon>Pelagophyceae</taxon>
        <taxon>Pelagomonadales</taxon>
        <taxon>Pelagomonadaceae</taxon>
        <taxon>Aureococcus</taxon>
    </lineage>
</organism>
<dbReference type="Gene3D" id="3.40.720.10">
    <property type="entry name" value="Alkaline Phosphatase, subunit A"/>
    <property type="match status" value="1"/>
</dbReference>